<dbReference type="AlphaFoldDB" id="F0F743"/>
<dbReference type="EC" id="2.5.1.17" evidence="4"/>
<dbReference type="EMBL" id="AEWX01000018">
    <property type="protein sequence ID" value="EGC20170.1"/>
    <property type="molecule type" value="Genomic_DNA"/>
</dbReference>
<dbReference type="RefSeq" id="WP_007368923.1">
    <property type="nucleotide sequence ID" value="NZ_GL872283.1"/>
</dbReference>
<evidence type="ECO:0000256" key="1">
    <source>
        <dbReference type="ARBA" id="ARBA00022679"/>
    </source>
</evidence>
<proteinExistence type="inferred from homology"/>
<name>F0F743_9BACT</name>
<dbReference type="PANTHER" id="PTHR12213">
    <property type="entry name" value="CORRINOID ADENOSYLTRANSFERASE"/>
    <property type="match status" value="1"/>
</dbReference>
<keyword evidence="7" id="KW-1185">Reference proteome</keyword>
<protein>
    <recommendedName>
        <fullName evidence="4">Corrinoid adenosyltransferase</fullName>
        <ecNumber evidence="4">2.5.1.17</ecNumber>
    </recommendedName>
    <alternativeName>
        <fullName evidence="4">Cob(II)alamin adenosyltransferase</fullName>
    </alternativeName>
    <alternativeName>
        <fullName evidence="4">Cob(II)yrinic acid a,c-diamide adenosyltransferase</fullName>
    </alternativeName>
    <alternativeName>
        <fullName evidence="4">Cobinamide/cobalamin adenosyltransferase</fullName>
    </alternativeName>
</protein>
<feature type="domain" description="Cobalamin adenosyltransferase-like" evidence="5">
    <location>
        <begin position="3"/>
        <end position="176"/>
    </location>
</feature>
<dbReference type="HOGENOM" id="CLU_083486_0_1_10"/>
<reference evidence="6 7" key="1">
    <citation type="submission" date="2011-01" db="EMBL/GenBank/DDBJ databases">
        <authorList>
            <person name="Muzny D."/>
            <person name="Qin X."/>
            <person name="Deng J."/>
            <person name="Jiang H."/>
            <person name="Liu Y."/>
            <person name="Qu J."/>
            <person name="Song X.-Z."/>
            <person name="Zhang L."/>
            <person name="Thornton R."/>
            <person name="Coyle M."/>
            <person name="Francisco L."/>
            <person name="Jackson L."/>
            <person name="Javaid M."/>
            <person name="Korchina V."/>
            <person name="Kovar C."/>
            <person name="Mata R."/>
            <person name="Mathew T."/>
            <person name="Ngo R."/>
            <person name="Nguyen L."/>
            <person name="Nguyen N."/>
            <person name="Okwuonu G."/>
            <person name="Ongeri F."/>
            <person name="Pham C."/>
            <person name="Simmons D."/>
            <person name="Wilczek-Boney K."/>
            <person name="Hale W."/>
            <person name="Jakkamsetti A."/>
            <person name="Pham P."/>
            <person name="Ruth R."/>
            <person name="San Lucas F."/>
            <person name="Warren J."/>
            <person name="Zhang J."/>
            <person name="Zhao Z."/>
            <person name="Zhou C."/>
            <person name="Zhu D."/>
            <person name="Lee S."/>
            <person name="Bess C."/>
            <person name="Blankenburg K."/>
            <person name="Forbes L."/>
            <person name="Fu Q."/>
            <person name="Gubbala S."/>
            <person name="Hirani K."/>
            <person name="Jayaseelan J.C."/>
            <person name="Lara F."/>
            <person name="Munidasa M."/>
            <person name="Palculict T."/>
            <person name="Patil S."/>
            <person name="Pu L.-L."/>
            <person name="Saada N."/>
            <person name="Tang L."/>
            <person name="Weissenberger G."/>
            <person name="Zhu Y."/>
            <person name="Hemphill L."/>
            <person name="Shang Y."/>
            <person name="Youmans B."/>
            <person name="Ayvaz T."/>
            <person name="Ross M."/>
            <person name="Santibanez J."/>
            <person name="Aqrawi P."/>
            <person name="Gross S."/>
            <person name="Joshi V."/>
            <person name="Fowler G."/>
            <person name="Nazareth L."/>
            <person name="Reid J."/>
            <person name="Worley K."/>
            <person name="Petrosino J."/>
            <person name="Highlander S."/>
            <person name="Gibbs R."/>
        </authorList>
    </citation>
    <scope>NUCLEOTIDE SEQUENCE [LARGE SCALE GENOMIC DNA]</scope>
    <source>
        <strain evidence="6 7">DSM 16608</strain>
    </source>
</reference>
<organism evidence="6 7">
    <name type="scientific">Prevotella multiformis DSM 16608</name>
    <dbReference type="NCBI Taxonomy" id="888743"/>
    <lineage>
        <taxon>Bacteria</taxon>
        <taxon>Pseudomonadati</taxon>
        <taxon>Bacteroidota</taxon>
        <taxon>Bacteroidia</taxon>
        <taxon>Bacteroidales</taxon>
        <taxon>Prevotellaceae</taxon>
        <taxon>Prevotella</taxon>
    </lineage>
</organism>
<dbReference type="OrthoDB" id="9778896at2"/>
<comment type="caution">
    <text evidence="6">The sequence shown here is derived from an EMBL/GenBank/DDBJ whole genome shotgun (WGS) entry which is preliminary data.</text>
</comment>
<gene>
    <name evidence="6" type="ORF">HMPREF9141_1410</name>
</gene>
<dbReference type="InterPro" id="IPR016030">
    <property type="entry name" value="CblAdoTrfase-like"/>
</dbReference>
<dbReference type="eggNOG" id="COG2096">
    <property type="taxonomic scope" value="Bacteria"/>
</dbReference>
<keyword evidence="1 4" id="KW-0808">Transferase</keyword>
<keyword evidence="4" id="KW-0169">Cobalamin biosynthesis</keyword>
<dbReference type="Pfam" id="PF01923">
    <property type="entry name" value="Cob_adeno_trans"/>
    <property type="match status" value="1"/>
</dbReference>
<dbReference type="GO" id="GO:0005524">
    <property type="term" value="F:ATP binding"/>
    <property type="evidence" value="ECO:0007669"/>
    <property type="project" value="UniProtKB-UniRule"/>
</dbReference>
<dbReference type="InterPro" id="IPR036451">
    <property type="entry name" value="CblAdoTrfase-like_sf"/>
</dbReference>
<keyword evidence="2 4" id="KW-0547">Nucleotide-binding</keyword>
<evidence type="ECO:0000256" key="4">
    <source>
        <dbReference type="RuleBase" id="RU366026"/>
    </source>
</evidence>
<dbReference type="InterPro" id="IPR029499">
    <property type="entry name" value="PduO-typ"/>
</dbReference>
<comment type="pathway">
    <text evidence="4">Cofactor biosynthesis; adenosylcobalamin biosynthesis; adenosylcobalamin from cob(II)yrinate a,c-diamide: step 2/7.</text>
</comment>
<dbReference type="NCBIfam" id="TIGR00636">
    <property type="entry name" value="PduO_Nterm"/>
    <property type="match status" value="1"/>
</dbReference>
<dbReference type="GO" id="GO:0009236">
    <property type="term" value="P:cobalamin biosynthetic process"/>
    <property type="evidence" value="ECO:0007669"/>
    <property type="project" value="UniProtKB-UniRule"/>
</dbReference>
<dbReference type="SUPFAM" id="SSF89028">
    <property type="entry name" value="Cobalamin adenosyltransferase-like"/>
    <property type="match status" value="1"/>
</dbReference>
<accession>F0F743</accession>
<dbReference type="GO" id="GO:0008817">
    <property type="term" value="F:corrinoid adenosyltransferase activity"/>
    <property type="evidence" value="ECO:0007669"/>
    <property type="project" value="UniProtKB-UniRule"/>
</dbReference>
<comment type="catalytic activity">
    <reaction evidence="4">
        <text>2 cob(II)yrinate a,c diamide + reduced [electron-transfer flavoprotein] + 2 ATP = 2 adenosylcob(III)yrinate a,c-diamide + 2 triphosphate + oxidized [electron-transfer flavoprotein] + 3 H(+)</text>
        <dbReference type="Rhea" id="RHEA:11528"/>
        <dbReference type="Rhea" id="RHEA-COMP:10685"/>
        <dbReference type="Rhea" id="RHEA-COMP:10686"/>
        <dbReference type="ChEBI" id="CHEBI:15378"/>
        <dbReference type="ChEBI" id="CHEBI:18036"/>
        <dbReference type="ChEBI" id="CHEBI:30616"/>
        <dbReference type="ChEBI" id="CHEBI:57692"/>
        <dbReference type="ChEBI" id="CHEBI:58307"/>
        <dbReference type="ChEBI" id="CHEBI:58503"/>
        <dbReference type="ChEBI" id="CHEBI:58537"/>
        <dbReference type="EC" id="2.5.1.17"/>
    </reaction>
</comment>
<evidence type="ECO:0000313" key="7">
    <source>
        <dbReference type="Proteomes" id="UP000005697"/>
    </source>
</evidence>
<evidence type="ECO:0000259" key="5">
    <source>
        <dbReference type="Pfam" id="PF01923"/>
    </source>
</evidence>
<dbReference type="STRING" id="888743.HMPREF9141_1410"/>
<comment type="catalytic activity">
    <reaction evidence="4">
        <text>2 cob(II)alamin + reduced [electron-transfer flavoprotein] + 2 ATP = 2 adenosylcob(III)alamin + 2 triphosphate + oxidized [electron-transfer flavoprotein] + 3 H(+)</text>
        <dbReference type="Rhea" id="RHEA:28671"/>
        <dbReference type="Rhea" id="RHEA-COMP:10685"/>
        <dbReference type="Rhea" id="RHEA-COMP:10686"/>
        <dbReference type="ChEBI" id="CHEBI:15378"/>
        <dbReference type="ChEBI" id="CHEBI:16304"/>
        <dbReference type="ChEBI" id="CHEBI:18036"/>
        <dbReference type="ChEBI" id="CHEBI:18408"/>
        <dbReference type="ChEBI" id="CHEBI:30616"/>
        <dbReference type="ChEBI" id="CHEBI:57692"/>
        <dbReference type="ChEBI" id="CHEBI:58307"/>
        <dbReference type="EC" id="2.5.1.17"/>
    </reaction>
</comment>
<sequence>MKIYTKGGDRGLTSLSDGSRTRKDDSRIEVCGTLDELNAHIGLLISLLLHNDGTQLSDDVKNGHTLFLEQLQETLFSVGALVVSGKDSPLQHPVIVRNTMELEILIDRMDAELAPLHHFILPGGVQAAAQCHVCRTVCRRAERRMVALSAHHDVPEIVLPFMNRLSDYFFVLSRYLNIHGGDGEKTWGNTCR</sequence>
<comment type="similarity">
    <text evidence="4">Belongs to the Cob(I)alamin adenosyltransferase family.</text>
</comment>
<dbReference type="UniPathway" id="UPA00148">
    <property type="reaction ID" value="UER00233"/>
</dbReference>
<evidence type="ECO:0000256" key="2">
    <source>
        <dbReference type="ARBA" id="ARBA00022741"/>
    </source>
</evidence>
<dbReference type="PANTHER" id="PTHR12213:SF0">
    <property type="entry name" value="CORRINOID ADENOSYLTRANSFERASE MMAB"/>
    <property type="match status" value="1"/>
</dbReference>
<evidence type="ECO:0000313" key="6">
    <source>
        <dbReference type="EMBL" id="EGC20170.1"/>
    </source>
</evidence>
<dbReference type="Proteomes" id="UP000005697">
    <property type="component" value="Unassembled WGS sequence"/>
</dbReference>
<evidence type="ECO:0000256" key="3">
    <source>
        <dbReference type="ARBA" id="ARBA00022840"/>
    </source>
</evidence>
<keyword evidence="3 4" id="KW-0067">ATP-binding</keyword>
<dbReference type="Gene3D" id="1.20.1200.10">
    <property type="entry name" value="Cobalamin adenosyltransferase-like"/>
    <property type="match status" value="1"/>
</dbReference>